<sequence>MKELYEEESEVYETKAGNRDINNNEISYECDFSSNEEITSKEIADAVHDETKRDMMEEHGDVMNESQREMLDSDETKDHLNVISSQEYVDRFEEVPFNVVGHCDKEGNIFIKDISMPVIEHVSVHETMHLCADRQEINMENGDTKLVSGLRETTFHEDGRITDKNEKINEGITEMYTMRELRSQELDDASESIVSYPEARVWAERLEKLVGQENVEAAYFGTDKKSIEREFNRLSGNDESAWNRFSKDIDVVENSQDMDEIRHAKERLFIQYKTIYMNKYMG</sequence>
<dbReference type="AlphaFoldDB" id="A0A7G9FP93"/>
<dbReference type="Proteomes" id="UP000515819">
    <property type="component" value="Chromosome"/>
</dbReference>
<organism evidence="1 2">
    <name type="scientific">Wujia chipingensis</name>
    <dbReference type="NCBI Taxonomy" id="2763670"/>
    <lineage>
        <taxon>Bacteria</taxon>
        <taxon>Bacillati</taxon>
        <taxon>Bacillota</taxon>
        <taxon>Clostridia</taxon>
        <taxon>Lachnospirales</taxon>
        <taxon>Lachnospiraceae</taxon>
        <taxon>Wujia</taxon>
    </lineage>
</organism>
<reference evidence="1 2" key="1">
    <citation type="submission" date="2020-08" db="EMBL/GenBank/DDBJ databases">
        <authorList>
            <person name="Liu C."/>
            <person name="Sun Q."/>
        </authorList>
    </citation>
    <scope>NUCLEOTIDE SEQUENCE [LARGE SCALE GENOMIC DNA]</scope>
    <source>
        <strain evidence="1 2">NSJ-4</strain>
    </source>
</reference>
<protein>
    <submittedName>
        <fullName evidence="1">Uncharacterized protein</fullName>
    </submittedName>
</protein>
<keyword evidence="2" id="KW-1185">Reference proteome</keyword>
<dbReference type="KEGG" id="wcp:H9Q76_03585"/>
<evidence type="ECO:0000313" key="2">
    <source>
        <dbReference type="Proteomes" id="UP000515819"/>
    </source>
</evidence>
<accession>A0A7G9FP93</accession>
<name>A0A7G9FP93_9FIRM</name>
<proteinExistence type="predicted"/>
<evidence type="ECO:0000313" key="1">
    <source>
        <dbReference type="EMBL" id="QNM00375.1"/>
    </source>
</evidence>
<dbReference type="RefSeq" id="WP_249321646.1">
    <property type="nucleotide sequence ID" value="NZ_CP060632.1"/>
</dbReference>
<gene>
    <name evidence="1" type="ORF">H9Q76_03585</name>
</gene>
<dbReference type="EMBL" id="CP060632">
    <property type="protein sequence ID" value="QNM00375.1"/>
    <property type="molecule type" value="Genomic_DNA"/>
</dbReference>